<keyword evidence="1" id="KW-1133">Transmembrane helix</keyword>
<name>A0ABR8VD96_9BACT</name>
<keyword evidence="3" id="KW-1185">Reference proteome</keyword>
<feature type="transmembrane region" description="Helical" evidence="1">
    <location>
        <begin position="49"/>
        <end position="70"/>
    </location>
</feature>
<comment type="caution">
    <text evidence="2">The sequence shown here is derived from an EMBL/GenBank/DDBJ whole genome shotgun (WGS) entry which is preliminary data.</text>
</comment>
<dbReference type="InterPro" id="IPR029087">
    <property type="entry name" value="Imm17"/>
</dbReference>
<feature type="transmembrane region" description="Helical" evidence="1">
    <location>
        <begin position="6"/>
        <end position="28"/>
    </location>
</feature>
<protein>
    <submittedName>
        <fullName evidence="2">Immunity 17 family protein</fullName>
    </submittedName>
</protein>
<dbReference type="RefSeq" id="WP_178257612.1">
    <property type="nucleotide sequence ID" value="NZ_JACSPQ010000014.1"/>
</dbReference>
<evidence type="ECO:0000313" key="2">
    <source>
        <dbReference type="EMBL" id="MBD8002753.1"/>
    </source>
</evidence>
<gene>
    <name evidence="2" type="ORF">H9626_11105</name>
</gene>
<dbReference type="Proteomes" id="UP000616346">
    <property type="component" value="Unassembled WGS sequence"/>
</dbReference>
<dbReference type="Pfam" id="PF15562">
    <property type="entry name" value="Imm17"/>
    <property type="match status" value="1"/>
</dbReference>
<reference evidence="2 3" key="1">
    <citation type="submission" date="2020-08" db="EMBL/GenBank/DDBJ databases">
        <title>A Genomic Blueprint of the Chicken Gut Microbiome.</title>
        <authorList>
            <person name="Gilroy R."/>
            <person name="Ravi A."/>
            <person name="Getino M."/>
            <person name="Pursley I."/>
            <person name="Horton D.L."/>
            <person name="Alikhan N.-F."/>
            <person name="Baker D."/>
            <person name="Gharbi K."/>
            <person name="Hall N."/>
            <person name="Watson M."/>
            <person name="Adriaenssens E.M."/>
            <person name="Foster-Nyarko E."/>
            <person name="Jarju S."/>
            <person name="Secka A."/>
            <person name="Antonio M."/>
            <person name="Oren A."/>
            <person name="Chaudhuri R."/>
            <person name="La Ragione R.M."/>
            <person name="Hildebrand F."/>
            <person name="Pallen M.J."/>
        </authorList>
    </citation>
    <scope>NUCLEOTIDE SEQUENCE [LARGE SCALE GENOMIC DNA]</scope>
    <source>
        <strain evidence="2 3">Sa1YUN3</strain>
    </source>
</reference>
<keyword evidence="1" id="KW-0812">Transmembrane</keyword>
<sequence length="75" mass="8329">MGIHYFLQALFVLVGAVALLGAVFNWDWLFTARNSQFIVSNVGRKQARLFYAAIGCVMIATGIFFFLNTINPPVS</sequence>
<organism evidence="2 3">
    <name type="scientific">Phocaeicola faecium</name>
    <dbReference type="NCBI Taxonomy" id="2762213"/>
    <lineage>
        <taxon>Bacteria</taxon>
        <taxon>Pseudomonadati</taxon>
        <taxon>Bacteroidota</taxon>
        <taxon>Bacteroidia</taxon>
        <taxon>Bacteroidales</taxon>
        <taxon>Bacteroidaceae</taxon>
        <taxon>Phocaeicola</taxon>
    </lineage>
</organism>
<evidence type="ECO:0000256" key="1">
    <source>
        <dbReference type="SAM" id="Phobius"/>
    </source>
</evidence>
<evidence type="ECO:0000313" key="3">
    <source>
        <dbReference type="Proteomes" id="UP000616346"/>
    </source>
</evidence>
<proteinExistence type="predicted"/>
<accession>A0ABR8VD96</accession>
<keyword evidence="1" id="KW-0472">Membrane</keyword>
<dbReference type="EMBL" id="JACSPQ010000014">
    <property type="protein sequence ID" value="MBD8002753.1"/>
    <property type="molecule type" value="Genomic_DNA"/>
</dbReference>